<accession>A0ABW4Q5G4</accession>
<sequence>MRQRRQHRHILLGTAAFAISALALSGCAGGEVSEDEGTAVSEAEFEGRGPINYVSSRDASGAAQDSLDKWNSEHPDEQVTLIELPDSADQQRQQLIQNAQIESDTFSVLNLDVVWTSEFAANRWIEPLPEDALPTDRMIPATVDAASYRDTLYGAPYYTDGALLYYRTDLLEAAGIDSPPATWDEMEAACDAILALPEGEGVSCYAGQFDKNEALTVNFTEAVASAGGAVFDEEGNPTVDSPEALAGLTQLSDAFTDDLVPSDAITYLEEQGRRAFQDGEVVFLRNWPFVYSSLTATDGSSEVLDKFGVSSVPGIGDNPGVSTLGGRNLAISPFTTNKATALDFIKFFTSEEESRARLDKSSRAPVYAALLEDPAVVEQRPFYPTLLESLENAQPRPKVVQYGATTTAIQEEAYAALTGDKDPEAALADMQAKLEELSAE</sequence>
<dbReference type="Pfam" id="PF01547">
    <property type="entry name" value="SBP_bac_1"/>
    <property type="match status" value="1"/>
</dbReference>
<protein>
    <submittedName>
        <fullName evidence="5">ABC transporter substrate-binding protein</fullName>
    </submittedName>
</protein>
<keyword evidence="3 4" id="KW-0732">Signal</keyword>
<gene>
    <name evidence="5" type="ORF">ACFSFX_02370</name>
</gene>
<dbReference type="CDD" id="cd14750">
    <property type="entry name" value="PBP2_TMBP"/>
    <property type="match status" value="1"/>
</dbReference>
<comment type="similarity">
    <text evidence="1">Belongs to the bacterial solute-binding protein 1 family.</text>
</comment>
<evidence type="ECO:0000256" key="2">
    <source>
        <dbReference type="ARBA" id="ARBA00022448"/>
    </source>
</evidence>
<dbReference type="RefSeq" id="WP_343877650.1">
    <property type="nucleotide sequence ID" value="NZ_BAAAIJ010000007.1"/>
</dbReference>
<evidence type="ECO:0000256" key="4">
    <source>
        <dbReference type="SAM" id="SignalP"/>
    </source>
</evidence>
<evidence type="ECO:0000256" key="3">
    <source>
        <dbReference type="ARBA" id="ARBA00022729"/>
    </source>
</evidence>
<proteinExistence type="inferred from homology"/>
<dbReference type="EMBL" id="JBHUGA010000006">
    <property type="protein sequence ID" value="MFD1845439.1"/>
    <property type="molecule type" value="Genomic_DNA"/>
</dbReference>
<keyword evidence="6" id="KW-1185">Reference proteome</keyword>
<evidence type="ECO:0000256" key="1">
    <source>
        <dbReference type="ARBA" id="ARBA00008520"/>
    </source>
</evidence>
<organism evidence="5 6">
    <name type="scientific">Arthrobacter flavus</name>
    <dbReference type="NCBI Taxonomy" id="95172"/>
    <lineage>
        <taxon>Bacteria</taxon>
        <taxon>Bacillati</taxon>
        <taxon>Actinomycetota</taxon>
        <taxon>Actinomycetes</taxon>
        <taxon>Micrococcales</taxon>
        <taxon>Micrococcaceae</taxon>
        <taxon>Arthrobacter</taxon>
    </lineage>
</organism>
<dbReference type="PANTHER" id="PTHR30061:SF50">
    <property type="entry name" value="MALTOSE_MALTODEXTRIN-BINDING PERIPLASMIC PROTEIN"/>
    <property type="match status" value="1"/>
</dbReference>
<evidence type="ECO:0000313" key="5">
    <source>
        <dbReference type="EMBL" id="MFD1845439.1"/>
    </source>
</evidence>
<feature type="signal peptide" evidence="4">
    <location>
        <begin position="1"/>
        <end position="23"/>
    </location>
</feature>
<feature type="chain" id="PRO_5046754711" evidence="4">
    <location>
        <begin position="24"/>
        <end position="440"/>
    </location>
</feature>
<dbReference type="Proteomes" id="UP001597307">
    <property type="component" value="Unassembled WGS sequence"/>
</dbReference>
<dbReference type="InterPro" id="IPR006059">
    <property type="entry name" value="SBP"/>
</dbReference>
<evidence type="ECO:0000313" key="6">
    <source>
        <dbReference type="Proteomes" id="UP001597307"/>
    </source>
</evidence>
<comment type="caution">
    <text evidence="5">The sequence shown here is derived from an EMBL/GenBank/DDBJ whole genome shotgun (WGS) entry which is preliminary data.</text>
</comment>
<dbReference type="PROSITE" id="PS51257">
    <property type="entry name" value="PROKAR_LIPOPROTEIN"/>
    <property type="match status" value="1"/>
</dbReference>
<dbReference type="SUPFAM" id="SSF53850">
    <property type="entry name" value="Periplasmic binding protein-like II"/>
    <property type="match status" value="1"/>
</dbReference>
<dbReference type="PANTHER" id="PTHR30061">
    <property type="entry name" value="MALTOSE-BINDING PERIPLASMIC PROTEIN"/>
    <property type="match status" value="1"/>
</dbReference>
<dbReference type="Gene3D" id="3.40.190.10">
    <property type="entry name" value="Periplasmic binding protein-like II"/>
    <property type="match status" value="2"/>
</dbReference>
<keyword evidence="2" id="KW-0813">Transport</keyword>
<name>A0ABW4Q5G4_9MICC</name>
<reference evidence="6" key="1">
    <citation type="journal article" date="2019" name="Int. J. Syst. Evol. Microbiol.">
        <title>The Global Catalogue of Microorganisms (GCM) 10K type strain sequencing project: providing services to taxonomists for standard genome sequencing and annotation.</title>
        <authorList>
            <consortium name="The Broad Institute Genomics Platform"/>
            <consortium name="The Broad Institute Genome Sequencing Center for Infectious Disease"/>
            <person name="Wu L."/>
            <person name="Ma J."/>
        </authorList>
    </citation>
    <scope>NUCLEOTIDE SEQUENCE [LARGE SCALE GENOMIC DNA]</scope>
    <source>
        <strain evidence="6">JCM 11496</strain>
    </source>
</reference>